<sequence>MNTNDRIRTVIASMLAAGTMLAAQNAVALPDTPKAWEKCAGIAKAGKNDCGALDGKHVCATQSTLDNSDQEWVYVPQGTCEKITGGVVAKVIPAK</sequence>
<feature type="signal peptide" evidence="1">
    <location>
        <begin position="1"/>
        <end position="22"/>
    </location>
</feature>
<evidence type="ECO:0000313" key="2">
    <source>
        <dbReference type="EMBL" id="MCG7941116.1"/>
    </source>
</evidence>
<comment type="caution">
    <text evidence="2">The sequence shown here is derived from an EMBL/GenBank/DDBJ whole genome shotgun (WGS) entry which is preliminary data.</text>
</comment>
<proteinExistence type="predicted"/>
<name>A0A9E4N1L6_9GAMM</name>
<dbReference type="InterPro" id="IPR018740">
    <property type="entry name" value="DUF2282_membr"/>
</dbReference>
<dbReference type="EMBL" id="JAEPDI010000020">
    <property type="protein sequence ID" value="MCG7941116.1"/>
    <property type="molecule type" value="Genomic_DNA"/>
</dbReference>
<evidence type="ECO:0000313" key="3">
    <source>
        <dbReference type="Proteomes" id="UP000886687"/>
    </source>
</evidence>
<accession>A0A9E4N1L6</accession>
<reference evidence="2" key="1">
    <citation type="journal article" date="2021" name="Proc. Natl. Acad. Sci. U.S.A.">
        <title>Global biogeography of chemosynthetic symbionts reveals both localized and globally distributed symbiont groups. .</title>
        <authorList>
            <person name="Osvatic J.T."/>
            <person name="Wilkins L.G.E."/>
            <person name="Leibrecht L."/>
            <person name="Leray M."/>
            <person name="Zauner S."/>
            <person name="Polzin J."/>
            <person name="Camacho Y."/>
            <person name="Gros O."/>
            <person name="van Gils J.A."/>
            <person name="Eisen J.A."/>
            <person name="Petersen J.M."/>
            <person name="Yuen B."/>
        </authorList>
    </citation>
    <scope>NUCLEOTIDE SEQUENCE</scope>
    <source>
        <strain evidence="2">MAGL173</strain>
    </source>
</reference>
<gene>
    <name evidence="2" type="ORF">JAZ04_19965</name>
</gene>
<dbReference type="Pfam" id="PF10048">
    <property type="entry name" value="DUF2282"/>
    <property type="match status" value="1"/>
</dbReference>
<feature type="chain" id="PRO_5039667420" evidence="1">
    <location>
        <begin position="23"/>
        <end position="95"/>
    </location>
</feature>
<keyword evidence="1" id="KW-0732">Signal</keyword>
<dbReference type="AlphaFoldDB" id="A0A9E4N1L6"/>
<evidence type="ECO:0000256" key="1">
    <source>
        <dbReference type="SAM" id="SignalP"/>
    </source>
</evidence>
<dbReference type="Proteomes" id="UP000886687">
    <property type="component" value="Unassembled WGS sequence"/>
</dbReference>
<protein>
    <submittedName>
        <fullName evidence="2">DUF2282 domain-containing protein</fullName>
    </submittedName>
</protein>
<organism evidence="2 3">
    <name type="scientific">Candidatus Thiodiazotropha lotti</name>
    <dbReference type="NCBI Taxonomy" id="2792787"/>
    <lineage>
        <taxon>Bacteria</taxon>
        <taxon>Pseudomonadati</taxon>
        <taxon>Pseudomonadota</taxon>
        <taxon>Gammaproteobacteria</taxon>
        <taxon>Chromatiales</taxon>
        <taxon>Sedimenticolaceae</taxon>
        <taxon>Candidatus Thiodiazotropha</taxon>
    </lineage>
</organism>